<dbReference type="EMBL" id="CACRUE010000013">
    <property type="protein sequence ID" value="VYT84072.1"/>
    <property type="molecule type" value="Genomic_DNA"/>
</dbReference>
<dbReference type="Pfam" id="PF14411">
    <property type="entry name" value="LHH"/>
    <property type="match status" value="1"/>
</dbReference>
<protein>
    <submittedName>
        <fullName evidence="3">Tetratricopeptide repeat protein</fullName>
    </submittedName>
</protein>
<dbReference type="Gene3D" id="1.25.40.10">
    <property type="entry name" value="Tetratricopeptide repeat domain"/>
    <property type="match status" value="1"/>
</dbReference>
<sequence length="380" mass="45189">MELDDILYEKIINLTELGEEFFENDNFNEAIEKYKDALSLIPEPKFDWEASTWIYTALGDTYFFMGKYDDGLNYLFEAQKCPDGMANPFILLRIGECFFELKNENKAKDYLLKAYMVEGKKIFDTEDKKYFESIKDLIKINKNNKIKPKKILNKKIKKAKYVGGEIGFEIEKVLWPEDLIPVEEERPKITIDLYEKTWDKIPGESIEEKCEYSESYLLVKRILDKALEDKDFNTMKKWVNIFFKADLKRPDGGEREMYAFILYNHYVSVYNFEVEDFHTYYVSDVSVLTHNRTPCQKLKRMDTKNKYWNKKAKYDGFTIYHLHHLIQMNEGTLAEVSASLHSSKTGILHINGNKIQSGINRKEFANYTKRYWRRRAKDFY</sequence>
<dbReference type="SMART" id="SM00028">
    <property type="entry name" value="TPR"/>
    <property type="match status" value="3"/>
</dbReference>
<dbReference type="InterPro" id="IPR011990">
    <property type="entry name" value="TPR-like_helical_dom_sf"/>
</dbReference>
<dbReference type="SUPFAM" id="SSF48452">
    <property type="entry name" value="TPR-like"/>
    <property type="match status" value="1"/>
</dbReference>
<name>A0A6N3A6M0_9FIRM</name>
<dbReference type="InterPro" id="IPR026834">
    <property type="entry name" value="LHH"/>
</dbReference>
<dbReference type="InterPro" id="IPR019734">
    <property type="entry name" value="TPR_rpt"/>
</dbReference>
<evidence type="ECO:0000256" key="1">
    <source>
        <dbReference type="PROSITE-ProRule" id="PRU00339"/>
    </source>
</evidence>
<dbReference type="PROSITE" id="PS50818">
    <property type="entry name" value="INTEIN_C_TER"/>
    <property type="match status" value="1"/>
</dbReference>
<proteinExistence type="predicted"/>
<evidence type="ECO:0000313" key="3">
    <source>
        <dbReference type="EMBL" id="VYT84072.1"/>
    </source>
</evidence>
<dbReference type="PROSITE" id="PS50005">
    <property type="entry name" value="TPR"/>
    <property type="match status" value="1"/>
</dbReference>
<dbReference type="AlphaFoldDB" id="A0A6N3A6M0"/>
<feature type="domain" description="LHH" evidence="2">
    <location>
        <begin position="321"/>
        <end position="378"/>
    </location>
</feature>
<dbReference type="InterPro" id="IPR030934">
    <property type="entry name" value="Intein_C"/>
</dbReference>
<organism evidence="3">
    <name type="scientific">Intestinibacter bartlettii</name>
    <dbReference type="NCBI Taxonomy" id="261299"/>
    <lineage>
        <taxon>Bacteria</taxon>
        <taxon>Bacillati</taxon>
        <taxon>Bacillota</taxon>
        <taxon>Clostridia</taxon>
        <taxon>Peptostreptococcales</taxon>
        <taxon>Peptostreptococcaceae</taxon>
        <taxon>Intestinibacter</taxon>
    </lineage>
</organism>
<reference evidence="3" key="1">
    <citation type="submission" date="2019-11" db="EMBL/GenBank/DDBJ databases">
        <authorList>
            <person name="Feng L."/>
        </authorList>
    </citation>
    <scope>NUCLEOTIDE SEQUENCE</scope>
    <source>
        <strain evidence="3">IbartlettiiLFYP30</strain>
    </source>
</reference>
<gene>
    <name evidence="3" type="ORF">IBLFYP30_01111</name>
</gene>
<accession>A0A6N3A6M0</accession>
<feature type="repeat" description="TPR" evidence="1">
    <location>
        <begin position="11"/>
        <end position="44"/>
    </location>
</feature>
<evidence type="ECO:0000259" key="2">
    <source>
        <dbReference type="Pfam" id="PF14411"/>
    </source>
</evidence>
<keyword evidence="1" id="KW-0802">TPR repeat</keyword>
<dbReference type="Pfam" id="PF13181">
    <property type="entry name" value="TPR_8"/>
    <property type="match status" value="1"/>
</dbReference>
<dbReference type="RefSeq" id="WP_421800623.1">
    <property type="nucleotide sequence ID" value="NZ_CACRUE010000013.1"/>
</dbReference>